<comment type="caution">
    <text evidence="2">The sequence shown here is derived from an EMBL/GenBank/DDBJ whole genome shotgun (WGS) entry which is preliminary data.</text>
</comment>
<dbReference type="AlphaFoldDB" id="A0A9W9X8L7"/>
<dbReference type="SUPFAM" id="SSF56112">
    <property type="entry name" value="Protein kinase-like (PK-like)"/>
    <property type="match status" value="1"/>
</dbReference>
<dbReference type="OrthoDB" id="2906425at2759"/>
<sequence>MVALPDIISEASYLRLGVPCSFVDESPRQGGSHTVFKIVFEDSVEWAARVGHDPNNWKNELRAVKTFQCLKQQCTAMRAPTLLYSPKHAVLYSEWVNGTPLAMWNLQIPQIQRGALLDDMAAFLLQVWTARAPPDLTGAQPSRYSHWLTESLDRGLRRTLNGTAKWGDAVNYLIMRSMIPGYAIQFDQFTGIGFAHGDLHAHNIMKSDTFRLTGVIDWDWMYMAPLPATIHHPWFIADIPGWNNDGVSVGETFGEDRAYLEAAIERLERLRGLPHTVSALLRGSGERLFFQSAFHFQGIHERFVEANCHWTERHLKAARTELDTVLDLYPELAEKDGTHRVKRWLENELQKGEIVSMDLTP</sequence>
<evidence type="ECO:0000313" key="3">
    <source>
        <dbReference type="Proteomes" id="UP001147760"/>
    </source>
</evidence>
<dbReference type="InterPro" id="IPR051678">
    <property type="entry name" value="AGP_Transferase"/>
</dbReference>
<evidence type="ECO:0000259" key="1">
    <source>
        <dbReference type="Pfam" id="PF01636"/>
    </source>
</evidence>
<proteinExistence type="predicted"/>
<accession>A0A9W9X8L7</accession>
<dbReference type="InterPro" id="IPR011009">
    <property type="entry name" value="Kinase-like_dom_sf"/>
</dbReference>
<reference evidence="2" key="1">
    <citation type="submission" date="2022-12" db="EMBL/GenBank/DDBJ databases">
        <authorList>
            <person name="Petersen C."/>
        </authorList>
    </citation>
    <scope>NUCLEOTIDE SEQUENCE</scope>
    <source>
        <strain evidence="2">IBT 17660</strain>
    </source>
</reference>
<dbReference type="PANTHER" id="PTHR21310">
    <property type="entry name" value="AMINOGLYCOSIDE PHOSPHOTRANSFERASE-RELATED-RELATED"/>
    <property type="match status" value="1"/>
</dbReference>
<reference evidence="2" key="2">
    <citation type="journal article" date="2023" name="IMA Fungus">
        <title>Comparative genomic study of the Penicillium genus elucidates a diverse pangenome and 15 lateral gene transfer events.</title>
        <authorList>
            <person name="Petersen C."/>
            <person name="Sorensen T."/>
            <person name="Nielsen M.R."/>
            <person name="Sondergaard T.E."/>
            <person name="Sorensen J.L."/>
            <person name="Fitzpatrick D.A."/>
            <person name="Frisvad J.C."/>
            <person name="Nielsen K.L."/>
        </authorList>
    </citation>
    <scope>NUCLEOTIDE SEQUENCE</scope>
    <source>
        <strain evidence="2">IBT 17660</strain>
    </source>
</reference>
<dbReference type="InterPro" id="IPR002575">
    <property type="entry name" value="Aminoglycoside_PTrfase"/>
</dbReference>
<protein>
    <recommendedName>
        <fullName evidence="1">Aminoglycoside phosphotransferase domain-containing protein</fullName>
    </recommendedName>
</protein>
<name>A0A9W9X8L7_9EURO</name>
<feature type="domain" description="Aminoglycoside phosphotransferase" evidence="1">
    <location>
        <begin position="89"/>
        <end position="224"/>
    </location>
</feature>
<keyword evidence="3" id="KW-1185">Reference proteome</keyword>
<gene>
    <name evidence="2" type="ORF">N7530_000366</name>
</gene>
<dbReference type="EMBL" id="JAPWDO010000001">
    <property type="protein sequence ID" value="KAJ5486066.1"/>
    <property type="molecule type" value="Genomic_DNA"/>
</dbReference>
<evidence type="ECO:0000313" key="2">
    <source>
        <dbReference type="EMBL" id="KAJ5486066.1"/>
    </source>
</evidence>
<organism evidence="2 3">
    <name type="scientific">Penicillium desertorum</name>
    <dbReference type="NCBI Taxonomy" id="1303715"/>
    <lineage>
        <taxon>Eukaryota</taxon>
        <taxon>Fungi</taxon>
        <taxon>Dikarya</taxon>
        <taxon>Ascomycota</taxon>
        <taxon>Pezizomycotina</taxon>
        <taxon>Eurotiomycetes</taxon>
        <taxon>Eurotiomycetidae</taxon>
        <taxon>Eurotiales</taxon>
        <taxon>Aspergillaceae</taxon>
        <taxon>Penicillium</taxon>
    </lineage>
</organism>
<dbReference type="Pfam" id="PF01636">
    <property type="entry name" value="APH"/>
    <property type="match status" value="1"/>
</dbReference>
<dbReference type="PANTHER" id="PTHR21310:SF37">
    <property type="entry name" value="AMINOGLYCOSIDE PHOSPHOTRANSFERASE DOMAIN-CONTAINING PROTEIN"/>
    <property type="match status" value="1"/>
</dbReference>
<dbReference type="Proteomes" id="UP001147760">
    <property type="component" value="Unassembled WGS sequence"/>
</dbReference>